<sequence>MLAPVRRYAPVAIGFAALAGSVALLPGAPASALPYGPYTCAQGFVWREAYDGDQVCVTPGDRDIAHSENVQGPSHRSPNGGAYGPDTCLPGFVWRETRPSDHVCADPSRRDRATAQNAEGVTHLADPTQLPAGGVHVRTELTLTGGTIFLDGATGLTAGGKVIFYAAGVNTGNPRQLGERQADGHGALGPQQLADVRCDLPRNKTATIVVMDVRSGVAKSAGTTYAFSC</sequence>
<reference evidence="3 4" key="1">
    <citation type="journal article" date="2019" name="ACS Chem. Biol.">
        <title>Identification and Mobilization of a Cryptic Antibiotic Biosynthesis Gene Locus from a Human-Pathogenic Nocardia Isolate.</title>
        <authorList>
            <person name="Herisse M."/>
            <person name="Ishida K."/>
            <person name="Porter J.L."/>
            <person name="Howden B."/>
            <person name="Hertweck C."/>
            <person name="Stinear T.P."/>
            <person name="Pidot S.J."/>
        </authorList>
    </citation>
    <scope>NUCLEOTIDE SEQUENCE [LARGE SCALE GENOMIC DNA]</scope>
    <source>
        <strain evidence="3 4">AUSMDU00012717</strain>
    </source>
</reference>
<organism evidence="3 4">
    <name type="scientific">Nocardia arthritidis</name>
    <dbReference type="NCBI Taxonomy" id="228602"/>
    <lineage>
        <taxon>Bacteria</taxon>
        <taxon>Bacillati</taxon>
        <taxon>Actinomycetota</taxon>
        <taxon>Actinomycetes</taxon>
        <taxon>Mycobacteriales</taxon>
        <taxon>Nocardiaceae</taxon>
        <taxon>Nocardia</taxon>
    </lineage>
</organism>
<feature type="signal peptide" evidence="2">
    <location>
        <begin position="1"/>
        <end position="32"/>
    </location>
</feature>
<dbReference type="RefSeq" id="WP_167475288.1">
    <property type="nucleotide sequence ID" value="NZ_CP046172.1"/>
</dbReference>
<protein>
    <recommendedName>
        <fullName evidence="5">Secreted protein</fullName>
    </recommendedName>
</protein>
<dbReference type="Proteomes" id="UP000503540">
    <property type="component" value="Chromosome"/>
</dbReference>
<evidence type="ECO:0000313" key="4">
    <source>
        <dbReference type="Proteomes" id="UP000503540"/>
    </source>
</evidence>
<feature type="region of interest" description="Disordered" evidence="1">
    <location>
        <begin position="61"/>
        <end position="84"/>
    </location>
</feature>
<keyword evidence="2" id="KW-0732">Signal</keyword>
<feature type="compositionally biased region" description="Polar residues" evidence="1">
    <location>
        <begin position="68"/>
        <end position="77"/>
    </location>
</feature>
<proteinExistence type="predicted"/>
<dbReference type="KEGG" id="nah:F5544_23845"/>
<evidence type="ECO:0000256" key="1">
    <source>
        <dbReference type="SAM" id="MobiDB-lite"/>
    </source>
</evidence>
<evidence type="ECO:0000313" key="3">
    <source>
        <dbReference type="EMBL" id="QIS12627.1"/>
    </source>
</evidence>
<dbReference type="AlphaFoldDB" id="A0A6G9YHT9"/>
<feature type="chain" id="PRO_5026123054" description="Secreted protein" evidence="2">
    <location>
        <begin position="33"/>
        <end position="229"/>
    </location>
</feature>
<keyword evidence="4" id="KW-1185">Reference proteome</keyword>
<name>A0A6G9YHT9_9NOCA</name>
<accession>A0A6G9YHT9</accession>
<dbReference type="EMBL" id="CP046172">
    <property type="protein sequence ID" value="QIS12627.1"/>
    <property type="molecule type" value="Genomic_DNA"/>
</dbReference>
<evidence type="ECO:0000256" key="2">
    <source>
        <dbReference type="SAM" id="SignalP"/>
    </source>
</evidence>
<gene>
    <name evidence="3" type="ORF">F5544_23845</name>
</gene>
<feature type="region of interest" description="Disordered" evidence="1">
    <location>
        <begin position="100"/>
        <end position="131"/>
    </location>
</feature>
<evidence type="ECO:0008006" key="5">
    <source>
        <dbReference type="Google" id="ProtNLM"/>
    </source>
</evidence>
<feature type="compositionally biased region" description="Basic and acidic residues" evidence="1">
    <location>
        <begin position="100"/>
        <end position="113"/>
    </location>
</feature>